<dbReference type="SUPFAM" id="SSF53271">
    <property type="entry name" value="PRTase-like"/>
    <property type="match status" value="1"/>
</dbReference>
<dbReference type="CDD" id="cd06223">
    <property type="entry name" value="PRTases_typeI"/>
    <property type="match status" value="1"/>
</dbReference>
<dbReference type="GO" id="GO:0016757">
    <property type="term" value="F:glycosyltransferase activity"/>
    <property type="evidence" value="ECO:0007669"/>
    <property type="project" value="UniProtKB-KW"/>
</dbReference>
<gene>
    <name evidence="4" type="ORF">GCM10007981_02720</name>
</gene>
<organism evidence="4 5">
    <name type="scientific">Thermocladium modestius</name>
    <dbReference type="NCBI Taxonomy" id="62609"/>
    <lineage>
        <taxon>Archaea</taxon>
        <taxon>Thermoproteota</taxon>
        <taxon>Thermoprotei</taxon>
        <taxon>Thermoproteales</taxon>
        <taxon>Thermoproteaceae</taxon>
        <taxon>Thermocladium</taxon>
    </lineage>
</organism>
<comment type="caution">
    <text evidence="4">The sequence shown here is derived from an EMBL/GenBank/DDBJ whole genome shotgun (WGS) entry which is preliminary data.</text>
</comment>
<dbReference type="InterPro" id="IPR000836">
    <property type="entry name" value="PRTase_dom"/>
</dbReference>
<name>A0A830GRA1_9CREN</name>
<evidence type="ECO:0000256" key="1">
    <source>
        <dbReference type="ARBA" id="ARBA00022676"/>
    </source>
</evidence>
<accession>A0A830GRA1</accession>
<dbReference type="Pfam" id="PF00156">
    <property type="entry name" value="Pribosyltran"/>
    <property type="match status" value="1"/>
</dbReference>
<feature type="domain" description="Phosphoribosyltransferase" evidence="3">
    <location>
        <begin position="23"/>
        <end position="153"/>
    </location>
</feature>
<keyword evidence="5" id="KW-1185">Reference proteome</keyword>
<reference evidence="4" key="2">
    <citation type="submission" date="2020-09" db="EMBL/GenBank/DDBJ databases">
        <authorList>
            <person name="Sun Q."/>
            <person name="Ohkuma M."/>
        </authorList>
    </citation>
    <scope>NUCLEOTIDE SEQUENCE</scope>
    <source>
        <strain evidence="4">JCM 10088</strain>
    </source>
</reference>
<sequence length="191" mass="21175">MVIMVELKVVSWSDVMTYLLRIVEGMGSDGFRPDVVVGIMRGGVIAARLIGDLLGVDSISLMEIKFYKGIGEQGDEPRITQPLTINVKGKRVLVIDDIADSGNTMRTAIDYIKGMNPLQVKTATLLLKPWTKFKPDYYGGETTMWIVFPWELGETIRELGSNSMQLVSKMDSELAGKIMTIMKILNGNQAN</sequence>
<proteinExistence type="predicted"/>
<dbReference type="EMBL" id="BMNL01000001">
    <property type="protein sequence ID" value="GGP19358.1"/>
    <property type="molecule type" value="Genomic_DNA"/>
</dbReference>
<dbReference type="InterPro" id="IPR029057">
    <property type="entry name" value="PRTase-like"/>
</dbReference>
<keyword evidence="2 4" id="KW-0808">Transferase</keyword>
<dbReference type="Gene3D" id="3.40.50.2020">
    <property type="match status" value="1"/>
</dbReference>
<evidence type="ECO:0000313" key="5">
    <source>
        <dbReference type="Proteomes" id="UP000610960"/>
    </source>
</evidence>
<evidence type="ECO:0000259" key="3">
    <source>
        <dbReference type="Pfam" id="PF00156"/>
    </source>
</evidence>
<reference evidence="4" key="1">
    <citation type="journal article" date="2014" name="Int. J. Syst. Evol. Microbiol.">
        <title>Complete genome sequence of Corynebacterium casei LMG S-19264T (=DSM 44701T), isolated from a smear-ripened cheese.</title>
        <authorList>
            <consortium name="US DOE Joint Genome Institute (JGI-PGF)"/>
            <person name="Walter F."/>
            <person name="Albersmeier A."/>
            <person name="Kalinowski J."/>
            <person name="Ruckert C."/>
        </authorList>
    </citation>
    <scope>NUCLEOTIDE SEQUENCE</scope>
    <source>
        <strain evidence="4">JCM 10088</strain>
    </source>
</reference>
<dbReference type="AlphaFoldDB" id="A0A830GRA1"/>
<evidence type="ECO:0000313" key="4">
    <source>
        <dbReference type="EMBL" id="GGP19358.1"/>
    </source>
</evidence>
<dbReference type="Proteomes" id="UP000610960">
    <property type="component" value="Unassembled WGS sequence"/>
</dbReference>
<dbReference type="PANTHER" id="PTHR43363:SF1">
    <property type="entry name" value="HYPOXANTHINE-GUANINE PHOSPHORIBOSYLTRANSFERASE"/>
    <property type="match status" value="1"/>
</dbReference>
<protein>
    <submittedName>
        <fullName evidence="4">Phosphoribosyltransferase</fullName>
    </submittedName>
</protein>
<dbReference type="PANTHER" id="PTHR43363">
    <property type="entry name" value="HYPOXANTHINE PHOSPHORIBOSYLTRANSFERASE"/>
    <property type="match status" value="1"/>
</dbReference>
<keyword evidence="1 4" id="KW-0328">Glycosyltransferase</keyword>
<evidence type="ECO:0000256" key="2">
    <source>
        <dbReference type="ARBA" id="ARBA00022679"/>
    </source>
</evidence>